<dbReference type="EMBL" id="QGDJ01000002">
    <property type="protein sequence ID" value="PWJ20847.1"/>
    <property type="molecule type" value="Genomic_DNA"/>
</dbReference>
<reference evidence="9 11" key="2">
    <citation type="submission" date="2018-03" db="EMBL/GenBank/DDBJ databases">
        <title>Genomic Encyclopedia of Archaeal and Bacterial Type Strains, Phase II (KMG-II): from individual species to whole genera.</title>
        <authorList>
            <person name="Goeker M."/>
        </authorList>
    </citation>
    <scope>NUCLEOTIDE SEQUENCE [LARGE SCALE GENOMIC DNA]</scope>
    <source>
        <strain evidence="9 11">DSM 25227</strain>
    </source>
</reference>
<keyword evidence="1 10" id="KW-0808">Transferase</keyword>
<dbReference type="GO" id="GO:0000820">
    <property type="term" value="P:regulation of glutamine family amino acid metabolic process"/>
    <property type="evidence" value="ECO:0007669"/>
    <property type="project" value="TreeGrafter"/>
</dbReference>
<dbReference type="Proteomes" id="UP000251571">
    <property type="component" value="Unassembled WGS sequence"/>
</dbReference>
<dbReference type="GO" id="GO:0008882">
    <property type="term" value="F:[glutamate-ammonia-ligase] adenylyltransferase activity"/>
    <property type="evidence" value="ECO:0007669"/>
    <property type="project" value="InterPro"/>
</dbReference>
<dbReference type="Gene3D" id="3.30.460.10">
    <property type="entry name" value="Beta Polymerase, domain 2"/>
    <property type="match status" value="2"/>
</dbReference>
<evidence type="ECO:0000256" key="1">
    <source>
        <dbReference type="ARBA" id="ARBA00022679"/>
    </source>
</evidence>
<evidence type="ECO:0000256" key="5">
    <source>
        <dbReference type="ARBA" id="ARBA00022842"/>
    </source>
</evidence>
<evidence type="ECO:0000256" key="3">
    <source>
        <dbReference type="ARBA" id="ARBA00022741"/>
    </source>
</evidence>
<evidence type="ECO:0000256" key="4">
    <source>
        <dbReference type="ARBA" id="ARBA00022840"/>
    </source>
</evidence>
<dbReference type="SUPFAM" id="SSF81301">
    <property type="entry name" value="Nucleotidyltransferase"/>
    <property type="match status" value="2"/>
</dbReference>
<feature type="domain" description="PII-uridylyltransferase/Glutamine-synthetase adenylyltransferase" evidence="8">
    <location>
        <begin position="775"/>
        <end position="883"/>
    </location>
</feature>
<dbReference type="RefSeq" id="WP_109563226.1">
    <property type="nucleotide sequence ID" value="NZ_QGDJ01000002.1"/>
</dbReference>
<dbReference type="OrthoDB" id="9759366at2"/>
<keyword evidence="4" id="KW-0067">ATP-binding</keyword>
<dbReference type="InterPro" id="IPR023057">
    <property type="entry name" value="GlnE"/>
</dbReference>
<keyword evidence="5" id="KW-0460">Magnesium</keyword>
<proteinExistence type="predicted"/>
<evidence type="ECO:0000256" key="2">
    <source>
        <dbReference type="ARBA" id="ARBA00022695"/>
    </source>
</evidence>
<dbReference type="InterPro" id="IPR043519">
    <property type="entry name" value="NT_sf"/>
</dbReference>
<dbReference type="PANTHER" id="PTHR30621:SF0">
    <property type="entry name" value="BIFUNCTIONAL GLUTAMINE SYNTHETASE ADENYLYLTRANSFERASE_ADENYLYL-REMOVING ENZYME"/>
    <property type="match status" value="1"/>
</dbReference>
<feature type="domain" description="PII-uridylyltransferase/Glutamine-synthetase adenylyltransferase" evidence="8">
    <location>
        <begin position="287"/>
        <end position="423"/>
    </location>
</feature>
<dbReference type="CDD" id="cd05401">
    <property type="entry name" value="NT_GlnE_GlnD_like"/>
    <property type="match status" value="2"/>
</dbReference>
<dbReference type="InterPro" id="IPR013546">
    <property type="entry name" value="PII_UdlTrfase/GS_AdlTrfase"/>
</dbReference>
<evidence type="ECO:0000313" key="11">
    <source>
        <dbReference type="Proteomes" id="UP000245839"/>
    </source>
</evidence>
<protein>
    <submittedName>
        <fullName evidence="10">Glutamate-ammonia-ligase adenylyltransferase</fullName>
    </submittedName>
</protein>
<dbReference type="Gene3D" id="1.20.120.330">
    <property type="entry name" value="Nucleotidyltransferases domain 2"/>
    <property type="match status" value="2"/>
</dbReference>
<dbReference type="Pfam" id="PF08335">
    <property type="entry name" value="GlnD_UR_UTase"/>
    <property type="match status" value="2"/>
</dbReference>
<dbReference type="SUPFAM" id="SSF81593">
    <property type="entry name" value="Nucleotidyltransferase substrate binding subunit/domain"/>
    <property type="match status" value="2"/>
</dbReference>
<evidence type="ECO:0000259" key="8">
    <source>
        <dbReference type="Pfam" id="PF08335"/>
    </source>
</evidence>
<accession>A0A2Y9AG03</accession>
<keyword evidence="6" id="KW-0511">Multifunctional enzyme</keyword>
<sequence length="907" mass="98245">MFRDQIARHPLPYDTSAGAEAVARLSPPSQAEALVSGVAGCSPYLSAAMLKEAVWLDGVWDRAPEETLDETLRGLADLRGDPRVALREVKRRMAVLVGLAELGGVWPVMEATAAWTRVADAVLETALAWALARHGRDLIGPSGGLVAMAMGKMGAGELNYSSDIDLVLLFDESRYAPSDYAEIRARLIKAARMAMAALSDVTAEGYVFRTDLRLRPDPGSTPIVLSMEAAERYFEALGRTWERAAWIKARPAAGDIVAGEAFLERMRPFVWRRHLDFAVVQDAHEMRLRIRDHKRLGGPWDIPGHDVKLGQGGIREIEFFAQTHQIVSGGRDPSLRVRGTLEALDRLVAAGWVEADLAVTLGDSYRYLRRVEHRLQMVQDAQTHRMPTSDDGLDRIARFMGQAETDAFIRDLRGKLEAVEAIVEPRFRPAEPVAAPDPIPGADTVTERWVTYPALRSDRAQRIFARLRAPLLTSLSRAARPEEALAAFDDFLRGLPAGVQVFSLFEANPILVDLIADICTVAPDLARYLARNSGVFDAVIGGDFLAPLPEAYDASAHVGGDFESGLASLRRWHREAHFRIGVHLLRGLATPREAGFAYTRLAEAALAACWTLAEAETERRYGRVPGLRLAGLGMGSLGSGRLTARSDLDLVVLHDGAAPGAVSEGRRSLAASQWAAKFTQTLITALSAPMGEGRLYEVDMRLRPSGRQGPVATALSGFRTYQSEEAWVWEHMALTRARAVAGDAELQAAAEDARCAVLTASRFDAAQIVDEVANMRRRLLEAGRRGGYLALKNGPGRMQEIELVAQAHALIAKADARPVVDQLAVPGWLTEEERAVLTATYGTLSDAQQVLRLLSSDAPPGPLGSGGEALLAERMGLPDVAAVAEACDVAADKARAAIEAALDRGAG</sequence>
<feature type="domain" description="Glutamate-ammonia ligase adenylyltransferase repeated" evidence="7">
    <location>
        <begin position="37"/>
        <end position="264"/>
    </location>
</feature>
<dbReference type="InterPro" id="IPR005190">
    <property type="entry name" value="GlnE_rpt_dom"/>
</dbReference>
<evidence type="ECO:0000313" key="12">
    <source>
        <dbReference type="Proteomes" id="UP000251571"/>
    </source>
</evidence>
<evidence type="ECO:0000313" key="10">
    <source>
        <dbReference type="EMBL" id="SSA41257.1"/>
    </source>
</evidence>
<gene>
    <name evidence="9" type="ORF">BCF38_10293</name>
    <name evidence="10" type="ORF">SAMN05421539_10293</name>
</gene>
<dbReference type="PANTHER" id="PTHR30621">
    <property type="entry name" value="GLUTAMINE SYNTHETASE ADENYLYLTRANSFERASE"/>
    <property type="match status" value="1"/>
</dbReference>
<keyword evidence="3" id="KW-0547">Nucleotide-binding</keyword>
<evidence type="ECO:0000313" key="9">
    <source>
        <dbReference type="EMBL" id="PWJ20847.1"/>
    </source>
</evidence>
<keyword evidence="2 10" id="KW-0548">Nucleotidyltransferase</keyword>
<name>A0A2Y9AG03_9RHOB</name>
<keyword evidence="10" id="KW-0436">Ligase</keyword>
<dbReference type="GO" id="GO:0016874">
    <property type="term" value="F:ligase activity"/>
    <property type="evidence" value="ECO:0007669"/>
    <property type="project" value="UniProtKB-KW"/>
</dbReference>
<dbReference type="Pfam" id="PF03710">
    <property type="entry name" value="GlnE"/>
    <property type="match status" value="2"/>
</dbReference>
<keyword evidence="11" id="KW-1185">Reference proteome</keyword>
<feature type="domain" description="Glutamate-ammonia ligase adenylyltransferase repeated" evidence="7">
    <location>
        <begin position="515"/>
        <end position="751"/>
    </location>
</feature>
<dbReference type="AlphaFoldDB" id="A0A2Y9AG03"/>
<evidence type="ECO:0000259" key="7">
    <source>
        <dbReference type="Pfam" id="PF03710"/>
    </source>
</evidence>
<dbReference type="EMBL" id="UETC01000002">
    <property type="protein sequence ID" value="SSA41257.1"/>
    <property type="molecule type" value="Genomic_DNA"/>
</dbReference>
<evidence type="ECO:0000256" key="6">
    <source>
        <dbReference type="ARBA" id="ARBA00023268"/>
    </source>
</evidence>
<dbReference type="GO" id="GO:0005829">
    <property type="term" value="C:cytosol"/>
    <property type="evidence" value="ECO:0007669"/>
    <property type="project" value="TreeGrafter"/>
</dbReference>
<dbReference type="GO" id="GO:0005524">
    <property type="term" value="F:ATP binding"/>
    <property type="evidence" value="ECO:0007669"/>
    <property type="project" value="UniProtKB-KW"/>
</dbReference>
<reference evidence="10 12" key="1">
    <citation type="submission" date="2016-10" db="EMBL/GenBank/DDBJ databases">
        <authorList>
            <person name="Cai Z."/>
        </authorList>
    </citation>
    <scope>NUCLEOTIDE SEQUENCE [LARGE SCALE GENOMIC DNA]</scope>
    <source>
        <strain evidence="10 12">DSM 25227</strain>
    </source>
</reference>
<dbReference type="Proteomes" id="UP000245839">
    <property type="component" value="Unassembled WGS sequence"/>
</dbReference>
<organism evidence="10 12">
    <name type="scientific">Jannaschia seohaensis</name>
    <dbReference type="NCBI Taxonomy" id="475081"/>
    <lineage>
        <taxon>Bacteria</taxon>
        <taxon>Pseudomonadati</taxon>
        <taxon>Pseudomonadota</taxon>
        <taxon>Alphaproteobacteria</taxon>
        <taxon>Rhodobacterales</taxon>
        <taxon>Roseobacteraceae</taxon>
        <taxon>Jannaschia</taxon>
    </lineage>
</organism>